<organism evidence="2 3">
    <name type="scientific">Opisthorchis viverrini</name>
    <name type="common">Southeast Asian liver fluke</name>
    <dbReference type="NCBI Taxonomy" id="6198"/>
    <lineage>
        <taxon>Eukaryota</taxon>
        <taxon>Metazoa</taxon>
        <taxon>Spiralia</taxon>
        <taxon>Lophotrochozoa</taxon>
        <taxon>Platyhelminthes</taxon>
        <taxon>Trematoda</taxon>
        <taxon>Digenea</taxon>
        <taxon>Opisthorchiida</taxon>
        <taxon>Opisthorchiata</taxon>
        <taxon>Opisthorchiidae</taxon>
        <taxon>Opisthorchis</taxon>
    </lineage>
</organism>
<dbReference type="Proteomes" id="UP000054324">
    <property type="component" value="Unassembled WGS sequence"/>
</dbReference>
<dbReference type="AlphaFoldDB" id="A0A074ZMU0"/>
<dbReference type="KEGG" id="ovi:T265_07742"/>
<dbReference type="EMBL" id="KL596802">
    <property type="protein sequence ID" value="KER24645.1"/>
    <property type="molecule type" value="Genomic_DNA"/>
</dbReference>
<proteinExistence type="predicted"/>
<name>A0A074ZMU0_OPIVI</name>
<evidence type="ECO:0000256" key="1">
    <source>
        <dbReference type="SAM" id="MobiDB-lite"/>
    </source>
</evidence>
<feature type="region of interest" description="Disordered" evidence="1">
    <location>
        <begin position="57"/>
        <end position="91"/>
    </location>
</feature>
<dbReference type="CTD" id="20321921"/>
<gene>
    <name evidence="2" type="ORF">T265_07742</name>
</gene>
<feature type="compositionally biased region" description="Basic and acidic residues" evidence="1">
    <location>
        <begin position="59"/>
        <end position="69"/>
    </location>
</feature>
<keyword evidence="3" id="KW-1185">Reference proteome</keyword>
<dbReference type="RefSeq" id="XP_009171605.1">
    <property type="nucleotide sequence ID" value="XM_009173341.1"/>
</dbReference>
<sequence length="91" mass="9778">MMKGNKQENLLQSEFSLAVGVQALSSVASVGGEFRGFVYHGAFVGVDETEDGRSMIVAKPEEDPRKFTEESPVSSSQMAGALKSPTIGYFE</sequence>
<accession>A0A074ZMU0</accession>
<protein>
    <submittedName>
        <fullName evidence="2">Uncharacterized protein</fullName>
    </submittedName>
</protein>
<reference evidence="2 3" key="1">
    <citation type="submission" date="2013-11" db="EMBL/GenBank/DDBJ databases">
        <title>Opisthorchis viverrini - life in the bile duct.</title>
        <authorList>
            <person name="Young N.D."/>
            <person name="Nagarajan N."/>
            <person name="Lin S.J."/>
            <person name="Korhonen P.K."/>
            <person name="Jex A.R."/>
            <person name="Hall R.S."/>
            <person name="Safavi-Hemami H."/>
            <person name="Kaewkong W."/>
            <person name="Bertrand D."/>
            <person name="Gao S."/>
            <person name="Seet Q."/>
            <person name="Wongkham S."/>
            <person name="Teh B.T."/>
            <person name="Wongkham C."/>
            <person name="Intapan P.M."/>
            <person name="Maleewong W."/>
            <person name="Yang X."/>
            <person name="Hu M."/>
            <person name="Wang Z."/>
            <person name="Hofmann A."/>
            <person name="Sternberg P.W."/>
            <person name="Tan P."/>
            <person name="Wang J."/>
            <person name="Gasser R.B."/>
        </authorList>
    </citation>
    <scope>NUCLEOTIDE SEQUENCE [LARGE SCALE GENOMIC DNA]</scope>
</reference>
<dbReference type="GeneID" id="20321921"/>
<evidence type="ECO:0000313" key="3">
    <source>
        <dbReference type="Proteomes" id="UP000054324"/>
    </source>
</evidence>
<evidence type="ECO:0000313" key="2">
    <source>
        <dbReference type="EMBL" id="KER24645.1"/>
    </source>
</evidence>